<evidence type="ECO:0000256" key="5">
    <source>
        <dbReference type="SAM" id="MobiDB-lite"/>
    </source>
</evidence>
<protein>
    <recommendedName>
        <fullName evidence="6">Zn(2)-C6 fungal-type domain-containing protein</fullName>
    </recommendedName>
</protein>
<evidence type="ECO:0000259" key="6">
    <source>
        <dbReference type="PROSITE" id="PS50048"/>
    </source>
</evidence>
<dbReference type="Gene3D" id="4.10.240.10">
    <property type="entry name" value="Zn(2)-C6 fungal-type DNA-binding domain"/>
    <property type="match status" value="1"/>
</dbReference>
<evidence type="ECO:0000256" key="4">
    <source>
        <dbReference type="ARBA" id="ARBA00023242"/>
    </source>
</evidence>
<reference evidence="7 8" key="1">
    <citation type="submission" date="2022-12" db="EMBL/GenBank/DDBJ databases">
        <title>Genomic features and morphological characterization of a novel Knufia sp. strain isolated from spacecraft assembly facility.</title>
        <authorList>
            <person name="Teixeira M."/>
            <person name="Chander A.M."/>
            <person name="Stajich J.E."/>
            <person name="Venkateswaran K."/>
        </authorList>
    </citation>
    <scope>NUCLEOTIDE SEQUENCE [LARGE SCALE GENOMIC DNA]</scope>
    <source>
        <strain evidence="7 8">FJI-L2-BK-P2</strain>
    </source>
</reference>
<dbReference type="GO" id="GO:0008270">
    <property type="term" value="F:zinc ion binding"/>
    <property type="evidence" value="ECO:0007669"/>
    <property type="project" value="InterPro"/>
</dbReference>
<keyword evidence="8" id="KW-1185">Reference proteome</keyword>
<feature type="domain" description="Zn(2)-C6 fungal-type" evidence="6">
    <location>
        <begin position="10"/>
        <end position="38"/>
    </location>
</feature>
<evidence type="ECO:0000256" key="1">
    <source>
        <dbReference type="ARBA" id="ARBA00023015"/>
    </source>
</evidence>
<proteinExistence type="predicted"/>
<name>A0AAN8F4F0_9EURO</name>
<keyword evidence="3" id="KW-0804">Transcription</keyword>
<dbReference type="GO" id="GO:0000981">
    <property type="term" value="F:DNA-binding transcription factor activity, RNA polymerase II-specific"/>
    <property type="evidence" value="ECO:0007669"/>
    <property type="project" value="InterPro"/>
</dbReference>
<evidence type="ECO:0000313" key="8">
    <source>
        <dbReference type="Proteomes" id="UP001316803"/>
    </source>
</evidence>
<dbReference type="GO" id="GO:0003677">
    <property type="term" value="F:DNA binding"/>
    <property type="evidence" value="ECO:0007669"/>
    <property type="project" value="UniProtKB-KW"/>
</dbReference>
<dbReference type="InterPro" id="IPR001138">
    <property type="entry name" value="Zn2Cys6_DnaBD"/>
</dbReference>
<evidence type="ECO:0000256" key="2">
    <source>
        <dbReference type="ARBA" id="ARBA00023125"/>
    </source>
</evidence>
<dbReference type="EMBL" id="JAKLMC020000022">
    <property type="protein sequence ID" value="KAK5951056.1"/>
    <property type="molecule type" value="Genomic_DNA"/>
</dbReference>
<dbReference type="SMART" id="SM00066">
    <property type="entry name" value="GAL4"/>
    <property type="match status" value="1"/>
</dbReference>
<dbReference type="PANTHER" id="PTHR38111">
    <property type="entry name" value="ZN(2)-C6 FUNGAL-TYPE DOMAIN-CONTAINING PROTEIN-RELATED"/>
    <property type="match status" value="1"/>
</dbReference>
<dbReference type="CDD" id="cd00067">
    <property type="entry name" value="GAL4"/>
    <property type="match status" value="1"/>
</dbReference>
<dbReference type="InterPro" id="IPR053178">
    <property type="entry name" value="Osmoadaptation_assoc"/>
</dbReference>
<dbReference type="PROSITE" id="PS50048">
    <property type="entry name" value="ZN2_CY6_FUNGAL_2"/>
    <property type="match status" value="1"/>
</dbReference>
<dbReference type="PROSITE" id="PS00463">
    <property type="entry name" value="ZN2_CY6_FUNGAL_1"/>
    <property type="match status" value="1"/>
</dbReference>
<sequence>MVGVPGKSKGCSTCRRRKKGCDQKRPICGQCASSGYICGGYQRDLSFIIHPSSKSAAKAYYVPRGALAASLAFMPSLDRTAVDTQCRALFWDLYLPHGIAEVHDAMLMHCNHPPNWTSILLEMSQDEPALDQAFSALSVSRVGRSKQDVRLVKESTKIYGRALKDLQKALADPSRMHSEEVLAACSLLGLYEIFEGGDATDKSVGWVSHAQGAARLIQLRGPSQHIERQAHHVFLGARLPILFSAIVRRKRTFLAAIEWLTIPWRAVTVKTYHDIIIDHATKIPGFLEQFDTLRSMSSPDTHRALNKLLHSCRELKETMTKWEHGKKQLARPVLIKHEPQEDDMYPFRHEMTWENHLFLNASLVYWSAQLVVSVTISQIELLLAKLGFSRPEMYASTTASQQQARQFATCIAQSIPYALMPDMGALGMNHITFPMCLAFAHFTESNDKRICAWLATVSNDMRRQGVRIRPFDDPAMANHHRDAFYPGNPARDNKNDVVTGVALTCTPEPSEPESDWPLSPSSTPNGGSFASTFIYENPAKYYCDMTEPG</sequence>
<organism evidence="7 8">
    <name type="scientific">Knufia fluminis</name>
    <dbReference type="NCBI Taxonomy" id="191047"/>
    <lineage>
        <taxon>Eukaryota</taxon>
        <taxon>Fungi</taxon>
        <taxon>Dikarya</taxon>
        <taxon>Ascomycota</taxon>
        <taxon>Pezizomycotina</taxon>
        <taxon>Eurotiomycetes</taxon>
        <taxon>Chaetothyriomycetidae</taxon>
        <taxon>Chaetothyriales</taxon>
        <taxon>Trichomeriaceae</taxon>
        <taxon>Knufia</taxon>
    </lineage>
</organism>
<feature type="region of interest" description="Disordered" evidence="5">
    <location>
        <begin position="506"/>
        <end position="525"/>
    </location>
</feature>
<dbReference type="AlphaFoldDB" id="A0AAN8F4F0"/>
<dbReference type="Proteomes" id="UP001316803">
    <property type="component" value="Unassembled WGS sequence"/>
</dbReference>
<keyword evidence="1" id="KW-0805">Transcription regulation</keyword>
<dbReference type="Pfam" id="PF00172">
    <property type="entry name" value="Zn_clus"/>
    <property type="match status" value="1"/>
</dbReference>
<gene>
    <name evidence="7" type="ORF">OHC33_007809</name>
</gene>
<dbReference type="Pfam" id="PF11951">
    <property type="entry name" value="Fungal_trans_2"/>
    <property type="match status" value="1"/>
</dbReference>
<evidence type="ECO:0000256" key="3">
    <source>
        <dbReference type="ARBA" id="ARBA00023163"/>
    </source>
</evidence>
<keyword evidence="2" id="KW-0238">DNA-binding</keyword>
<dbReference type="InterPro" id="IPR036864">
    <property type="entry name" value="Zn2-C6_fun-type_DNA-bd_sf"/>
</dbReference>
<comment type="caution">
    <text evidence="7">The sequence shown here is derived from an EMBL/GenBank/DDBJ whole genome shotgun (WGS) entry which is preliminary data.</text>
</comment>
<dbReference type="InterPro" id="IPR021858">
    <property type="entry name" value="Fun_TF"/>
</dbReference>
<dbReference type="SUPFAM" id="SSF57701">
    <property type="entry name" value="Zn2/Cys6 DNA-binding domain"/>
    <property type="match status" value="1"/>
</dbReference>
<accession>A0AAN8F4F0</accession>
<keyword evidence="4" id="KW-0539">Nucleus</keyword>
<evidence type="ECO:0000313" key="7">
    <source>
        <dbReference type="EMBL" id="KAK5951056.1"/>
    </source>
</evidence>